<dbReference type="Pfam" id="PF02771">
    <property type="entry name" value="Acyl-CoA_dh_N"/>
    <property type="match status" value="1"/>
</dbReference>
<dbReference type="GO" id="GO:0033539">
    <property type="term" value="P:fatty acid beta-oxidation using acyl-CoA dehydrogenase"/>
    <property type="evidence" value="ECO:0007669"/>
    <property type="project" value="TreeGrafter"/>
</dbReference>
<dbReference type="InterPro" id="IPR009075">
    <property type="entry name" value="AcylCo_DH/oxidase_C"/>
</dbReference>
<feature type="domain" description="Acyl-CoA dehydrogenase/oxidase N-terminal" evidence="8">
    <location>
        <begin position="2"/>
        <end position="102"/>
    </location>
</feature>
<dbReference type="Proteomes" id="UP000708208">
    <property type="component" value="Unassembled WGS sequence"/>
</dbReference>
<comment type="similarity">
    <text evidence="2">Belongs to the acyl-CoA dehydrogenase family.</text>
</comment>
<feature type="domain" description="Acyl-CoA oxidase/dehydrogenase middle" evidence="7">
    <location>
        <begin position="106"/>
        <end position="200"/>
    </location>
</feature>
<comment type="cofactor">
    <cofactor evidence="1">
        <name>FAD</name>
        <dbReference type="ChEBI" id="CHEBI:57692"/>
    </cofactor>
</comment>
<dbReference type="AlphaFoldDB" id="A0A8J2K7M0"/>
<evidence type="ECO:0000256" key="2">
    <source>
        <dbReference type="ARBA" id="ARBA00009347"/>
    </source>
</evidence>
<dbReference type="PANTHER" id="PTHR48083">
    <property type="entry name" value="MEDIUM-CHAIN SPECIFIC ACYL-COA DEHYDROGENASE, MITOCHONDRIAL-RELATED"/>
    <property type="match status" value="1"/>
</dbReference>
<dbReference type="PROSITE" id="PS00072">
    <property type="entry name" value="ACYL_COA_DH_1"/>
    <property type="match status" value="1"/>
</dbReference>
<evidence type="ECO:0000313" key="9">
    <source>
        <dbReference type="EMBL" id="CAG7734708.1"/>
    </source>
</evidence>
<proteinExistence type="inferred from homology"/>
<reference evidence="9" key="1">
    <citation type="submission" date="2021-06" db="EMBL/GenBank/DDBJ databases">
        <authorList>
            <person name="Hodson N. C."/>
            <person name="Mongue J. A."/>
            <person name="Jaron S. K."/>
        </authorList>
    </citation>
    <scope>NUCLEOTIDE SEQUENCE</scope>
</reference>
<dbReference type="PROSITE" id="PS00073">
    <property type="entry name" value="ACYL_COA_DH_2"/>
    <property type="match status" value="1"/>
</dbReference>
<dbReference type="InterPro" id="IPR006089">
    <property type="entry name" value="Acyl-CoA_DH_CS"/>
</dbReference>
<dbReference type="InterPro" id="IPR006091">
    <property type="entry name" value="Acyl-CoA_Oxase/DH_mid-dom"/>
</dbReference>
<name>A0A8J2K7M0_9HEXA</name>
<keyword evidence="3" id="KW-0285">Flavoprotein</keyword>
<evidence type="ECO:0000256" key="3">
    <source>
        <dbReference type="ARBA" id="ARBA00022630"/>
    </source>
</evidence>
<evidence type="ECO:0000259" key="6">
    <source>
        <dbReference type="Pfam" id="PF00441"/>
    </source>
</evidence>
<feature type="non-terminal residue" evidence="9">
    <location>
        <position position="1"/>
    </location>
</feature>
<dbReference type="PANTHER" id="PTHR48083:SF6">
    <property type="entry name" value="ACYL-COA DEHYDROGENASE 6"/>
    <property type="match status" value="1"/>
</dbReference>
<dbReference type="GO" id="GO:0050660">
    <property type="term" value="F:flavin adenine dinucleotide binding"/>
    <property type="evidence" value="ECO:0007669"/>
    <property type="project" value="InterPro"/>
</dbReference>
<dbReference type="OrthoDB" id="10262177at2759"/>
<accession>A0A8J2K7M0</accession>
<sequence length="366" mass="39838">IIDTEINPNVNKWEDDLQFPSHEVFKKLGDAGLLGVNKPTENGGLGLSYKYQAAILEEMGNINCGGVPVAISVHTDMSTPALTRYGTPELKKEYLDPAIRGDTVSCVAVSEPAAGSDVAGLKTTAVRKGDDYVINGEKIWITSGMKADWACMLVNTSQGAPHKNKSLIIVPLNSKGVTRTKIRKIGLQSSDWAQIHLDNVVVPAKNLIGEEGKGFMYQMEQFQDERLACALSILKGFDNLISETVKYTSQRKAFGKSILDNQSVSFRIGELASEVEALRALVYKAIDIKESGEDVTLLASMAKLKAGRLSRELPDALLQYWGGMGYARESIISRFFVDLRPMAIGGGADEVMLQIISKMTGMTGTR</sequence>
<dbReference type="InterPro" id="IPR050741">
    <property type="entry name" value="Acyl-CoA_dehydrogenase"/>
</dbReference>
<feature type="domain" description="Acyl-CoA dehydrogenase/oxidase C-terminal" evidence="6">
    <location>
        <begin position="212"/>
        <end position="358"/>
    </location>
</feature>
<evidence type="ECO:0000259" key="7">
    <source>
        <dbReference type="Pfam" id="PF02770"/>
    </source>
</evidence>
<evidence type="ECO:0000256" key="1">
    <source>
        <dbReference type="ARBA" id="ARBA00001974"/>
    </source>
</evidence>
<organism evidence="9 10">
    <name type="scientific">Allacma fusca</name>
    <dbReference type="NCBI Taxonomy" id="39272"/>
    <lineage>
        <taxon>Eukaryota</taxon>
        <taxon>Metazoa</taxon>
        <taxon>Ecdysozoa</taxon>
        <taxon>Arthropoda</taxon>
        <taxon>Hexapoda</taxon>
        <taxon>Collembola</taxon>
        <taxon>Symphypleona</taxon>
        <taxon>Sminthuridae</taxon>
        <taxon>Allacma</taxon>
    </lineage>
</organism>
<protein>
    <recommendedName>
        <fullName evidence="11">Acyl-CoA dehydrogenase</fullName>
    </recommendedName>
</protein>
<evidence type="ECO:0000256" key="4">
    <source>
        <dbReference type="ARBA" id="ARBA00022827"/>
    </source>
</evidence>
<evidence type="ECO:0008006" key="11">
    <source>
        <dbReference type="Google" id="ProtNLM"/>
    </source>
</evidence>
<keyword evidence="5" id="KW-0560">Oxidoreductase</keyword>
<evidence type="ECO:0000313" key="10">
    <source>
        <dbReference type="Proteomes" id="UP000708208"/>
    </source>
</evidence>
<comment type="caution">
    <text evidence="9">The sequence shown here is derived from an EMBL/GenBank/DDBJ whole genome shotgun (WGS) entry which is preliminary data.</text>
</comment>
<dbReference type="Pfam" id="PF00441">
    <property type="entry name" value="Acyl-CoA_dh_1"/>
    <property type="match status" value="1"/>
</dbReference>
<dbReference type="GO" id="GO:0005737">
    <property type="term" value="C:cytoplasm"/>
    <property type="evidence" value="ECO:0007669"/>
    <property type="project" value="TreeGrafter"/>
</dbReference>
<evidence type="ECO:0000256" key="5">
    <source>
        <dbReference type="ARBA" id="ARBA00023002"/>
    </source>
</evidence>
<dbReference type="EMBL" id="CAJVCH010275050">
    <property type="protein sequence ID" value="CAG7734708.1"/>
    <property type="molecule type" value="Genomic_DNA"/>
</dbReference>
<dbReference type="InterPro" id="IPR013786">
    <property type="entry name" value="AcylCoA_DH/ox_N"/>
</dbReference>
<keyword evidence="10" id="KW-1185">Reference proteome</keyword>
<dbReference type="FunFam" id="2.40.110.10:FF:000002">
    <property type="entry name" value="Acyl-CoA dehydrogenase fadE12"/>
    <property type="match status" value="1"/>
</dbReference>
<keyword evidence="4" id="KW-0274">FAD</keyword>
<dbReference type="Pfam" id="PF02770">
    <property type="entry name" value="Acyl-CoA_dh_M"/>
    <property type="match status" value="1"/>
</dbReference>
<evidence type="ECO:0000259" key="8">
    <source>
        <dbReference type="Pfam" id="PF02771"/>
    </source>
</evidence>
<dbReference type="GO" id="GO:0003995">
    <property type="term" value="F:acyl-CoA dehydrogenase activity"/>
    <property type="evidence" value="ECO:0007669"/>
    <property type="project" value="InterPro"/>
</dbReference>
<gene>
    <name evidence="9" type="ORF">AFUS01_LOCUS23084</name>
</gene>